<feature type="compositionally biased region" description="Polar residues" evidence="1">
    <location>
        <begin position="77"/>
        <end position="88"/>
    </location>
</feature>
<accession>A0A4Q9MUL7</accession>
<dbReference type="InterPro" id="IPR010730">
    <property type="entry name" value="HET"/>
</dbReference>
<name>A0A4Q9MUL7_9APHY</name>
<dbReference type="Pfam" id="PF26640">
    <property type="entry name" value="DUF8212"/>
    <property type="match status" value="1"/>
</dbReference>
<feature type="compositionally biased region" description="Acidic residues" evidence="1">
    <location>
        <begin position="755"/>
        <end position="768"/>
    </location>
</feature>
<sequence>MRLLDTHTGQFVEKDPKDENTTFAILSHTWDPKGEQTFKQLKKIQKRYALQPQSSQPGAGGSQPVSSPAQRGPLDGSASSSRLENECTTLPLDSPHPAGGDLAAERDDAPADARESRLGRALKIIYQFILPAVFLPLYLQPTPSPVSPGGDITQRDSPEASYPSEGSSRELAQDDGSRASPRSIWDDPELSPKIREACRVAREAGYRYLWIDSCCIDKTSSSELTESINSMYLWYGRAGLCYAYLADVPSGKNPHEPDSAFRSSRWHKRGWTLQELIAPSGVTFLADDWTEIGGKHTLFELIEEITGIPYQALLHMEPLDEFSVAQRLSWAARRQTTREEDRAYSLLGIFNINMPTLYGEGSRAFRRLQEEIVRRIPDLSLFAWNQYIYRGCKPDQDLVQALENAQSFKMWTPFEGTSTPFGSTISDFTAGGKIKAIPHDDVFRRLGLKDLPVPKYTSTSHGIRTKLPLIPLSSALPDQPTEHYSHAPPQSQWYLVILGCEHDDYPGALLGQVCYIPPSESGVEYLYYGFVTISPNLERGPSEPDLFPLSPATIVRCREHIAVKTVYISEPERAPTQSEDARRQQHKTLNLLLLKKTRDALGAQGYTAELRGPDEGHRTTHCLTLCNDDHRIAVEYLHTLEDEDDGQWLRLEANVKVLRPAPGLVGEMEVVSGSMKWSDWSSPQFRWYESLPIDSASDQVAFTLAAKQLTVKLAFDWAAPSLYTLRVEVVTKTLQDTAPTSPKSAQAEELQALGADDEQGTEDVEAEGEGSGGGVRSATDDARLDMLESEGSAGGPEAGSVGEEGGVRSESHGGDVEGG</sequence>
<dbReference type="InterPro" id="IPR058525">
    <property type="entry name" value="DUF8212"/>
</dbReference>
<evidence type="ECO:0000313" key="4">
    <source>
        <dbReference type="EMBL" id="TBU30322.1"/>
    </source>
</evidence>
<evidence type="ECO:0000259" key="2">
    <source>
        <dbReference type="Pfam" id="PF06985"/>
    </source>
</evidence>
<dbReference type="PANTHER" id="PTHR10622">
    <property type="entry name" value="HET DOMAIN-CONTAINING PROTEIN"/>
    <property type="match status" value="1"/>
</dbReference>
<feature type="region of interest" description="Disordered" evidence="1">
    <location>
        <begin position="145"/>
        <end position="186"/>
    </location>
</feature>
<gene>
    <name evidence="4" type="ORF">BD311DRAFT_223154</name>
</gene>
<dbReference type="Pfam" id="PF06985">
    <property type="entry name" value="HET"/>
    <property type="match status" value="1"/>
</dbReference>
<feature type="compositionally biased region" description="Basic and acidic residues" evidence="1">
    <location>
        <begin position="805"/>
        <end position="819"/>
    </location>
</feature>
<evidence type="ECO:0000256" key="1">
    <source>
        <dbReference type="SAM" id="MobiDB-lite"/>
    </source>
</evidence>
<proteinExistence type="predicted"/>
<feature type="domain" description="Heterokaryon incompatibility" evidence="2">
    <location>
        <begin position="187"/>
        <end position="247"/>
    </location>
</feature>
<dbReference type="PANTHER" id="PTHR10622:SF12">
    <property type="entry name" value="HET DOMAIN-CONTAINING PROTEIN"/>
    <property type="match status" value="1"/>
</dbReference>
<feature type="compositionally biased region" description="Polar residues" evidence="1">
    <location>
        <begin position="51"/>
        <end position="69"/>
    </location>
</feature>
<evidence type="ECO:0000259" key="3">
    <source>
        <dbReference type="Pfam" id="PF26640"/>
    </source>
</evidence>
<reference evidence="4" key="1">
    <citation type="submission" date="2019-01" db="EMBL/GenBank/DDBJ databases">
        <title>Draft genome sequences of three monokaryotic isolates of the white-rot basidiomycete fungus Dichomitus squalens.</title>
        <authorList>
            <consortium name="DOE Joint Genome Institute"/>
            <person name="Lopez S.C."/>
            <person name="Andreopoulos B."/>
            <person name="Pangilinan J."/>
            <person name="Lipzen A."/>
            <person name="Riley R."/>
            <person name="Ahrendt S."/>
            <person name="Ng V."/>
            <person name="Barry K."/>
            <person name="Daum C."/>
            <person name="Grigoriev I.V."/>
            <person name="Hilden K.S."/>
            <person name="Makela M.R."/>
            <person name="de Vries R.P."/>
        </authorList>
    </citation>
    <scope>NUCLEOTIDE SEQUENCE [LARGE SCALE GENOMIC DNA]</scope>
    <source>
        <strain evidence="4">OM18370.1</strain>
    </source>
</reference>
<organism evidence="4">
    <name type="scientific">Dichomitus squalens</name>
    <dbReference type="NCBI Taxonomy" id="114155"/>
    <lineage>
        <taxon>Eukaryota</taxon>
        <taxon>Fungi</taxon>
        <taxon>Dikarya</taxon>
        <taxon>Basidiomycota</taxon>
        <taxon>Agaricomycotina</taxon>
        <taxon>Agaricomycetes</taxon>
        <taxon>Polyporales</taxon>
        <taxon>Polyporaceae</taxon>
        <taxon>Dichomitus</taxon>
    </lineage>
</organism>
<feature type="compositionally biased region" description="Basic and acidic residues" evidence="1">
    <location>
        <begin position="167"/>
        <end position="177"/>
    </location>
</feature>
<dbReference type="EMBL" id="ML143406">
    <property type="protein sequence ID" value="TBU30322.1"/>
    <property type="molecule type" value="Genomic_DNA"/>
</dbReference>
<feature type="region of interest" description="Disordered" evidence="1">
    <location>
        <begin position="736"/>
        <end position="819"/>
    </location>
</feature>
<dbReference type="OrthoDB" id="1938262at2759"/>
<dbReference type="AlphaFoldDB" id="A0A4Q9MUL7"/>
<protein>
    <submittedName>
        <fullName evidence="4">Uncharacterized protein</fullName>
    </submittedName>
</protein>
<dbReference type="Proteomes" id="UP000292957">
    <property type="component" value="Unassembled WGS sequence"/>
</dbReference>
<feature type="domain" description="DUF8212" evidence="3">
    <location>
        <begin position="363"/>
        <end position="572"/>
    </location>
</feature>
<feature type="region of interest" description="Disordered" evidence="1">
    <location>
        <begin position="48"/>
        <end position="111"/>
    </location>
</feature>